<keyword evidence="1" id="KW-0175">Coiled coil</keyword>
<dbReference type="Proteomes" id="UP000878956">
    <property type="component" value="Unassembled WGS sequence"/>
</dbReference>
<gene>
    <name evidence="3" type="ORF">KRM00_001027</name>
</gene>
<evidence type="ECO:0000313" key="3">
    <source>
        <dbReference type="EMBL" id="HBH1541565.1"/>
    </source>
</evidence>
<dbReference type="RefSeq" id="WP_207011644.1">
    <property type="nucleotide sequence ID" value="NZ_JAFBLX010000011.1"/>
</dbReference>
<organism evidence="3 4">
    <name type="scientific">Clostridioides difficile</name>
    <name type="common">Peptoclostridium difficile</name>
    <dbReference type="NCBI Taxonomy" id="1496"/>
    <lineage>
        <taxon>Bacteria</taxon>
        <taxon>Bacillati</taxon>
        <taxon>Bacillota</taxon>
        <taxon>Clostridia</taxon>
        <taxon>Peptostreptococcales</taxon>
        <taxon>Peptostreptococcaceae</taxon>
        <taxon>Clostridioides</taxon>
    </lineage>
</organism>
<dbReference type="EMBL" id="DAEPXK010000008">
    <property type="protein sequence ID" value="HBH1541565.1"/>
    <property type="molecule type" value="Genomic_DNA"/>
</dbReference>
<proteinExistence type="predicted"/>
<evidence type="ECO:0000313" key="4">
    <source>
        <dbReference type="Proteomes" id="UP000878956"/>
    </source>
</evidence>
<accession>A0AAN5VJZ5</accession>
<sequence length="477" mass="55817">MKKIKILKLPCNLKHYSDKKKLEELNSNLLPVYIYVMHEGTNPNGTKFYEEAIDKAEPTLKNVPILGYVKINEDGKYDFDGHNVLTQVVQTDEGFILEEYYEERIIGVIPETNKYEKVEIDGQKYVKCKGYIYKSYSNHAYDIIMDSDEIEISMEIDINDYQLDDSDGFYNIKDYVYHGITCLGSDVKGAMGSNCCLTKFSRKINYKEEISKICSEIYALEHGEGEKNLPNKNQKLNKNSEGYALAVSNLSTEIRNKLKEYKVETENWYGEKVEVQAFYYNDLIPEENIAIVEDEINWGYYYGIPYIVNEDTVILDYENKKSYIQTWREKQEGEIVQVFSRQEKLKKEIIEKFTEKQKEISNLKASLEPLQAFKEEKEFELFKSKVDDVAQKFELAEDEIKDIKIKAYNKEITLDEYKKELGYIFALKTLSNKQSEKENFSINDDKNNTIKIPISNNNDSFSEPEEISFIKKYSDKE</sequence>
<feature type="region of interest" description="Disordered" evidence="2">
    <location>
        <begin position="437"/>
        <end position="463"/>
    </location>
</feature>
<feature type="coiled-coil region" evidence="1">
    <location>
        <begin position="346"/>
        <end position="406"/>
    </location>
</feature>
<evidence type="ECO:0000256" key="1">
    <source>
        <dbReference type="SAM" id="Coils"/>
    </source>
</evidence>
<reference evidence="3" key="1">
    <citation type="journal article" date="2018" name="Genome Biol.">
        <title>SKESA: strategic k-mer extension for scrupulous assemblies.</title>
        <authorList>
            <person name="Souvorov A."/>
            <person name="Agarwala R."/>
            <person name="Lipman D.J."/>
        </authorList>
    </citation>
    <scope>NUCLEOTIDE SEQUENCE</scope>
    <source>
        <strain evidence="3">HN1000</strain>
    </source>
</reference>
<evidence type="ECO:0000256" key="2">
    <source>
        <dbReference type="SAM" id="MobiDB-lite"/>
    </source>
</evidence>
<comment type="caution">
    <text evidence="3">The sequence shown here is derived from an EMBL/GenBank/DDBJ whole genome shotgun (WGS) entry which is preliminary data.</text>
</comment>
<protein>
    <submittedName>
        <fullName evidence="3">Uncharacterized protein</fullName>
    </submittedName>
</protein>
<feature type="compositionally biased region" description="Basic and acidic residues" evidence="2">
    <location>
        <begin position="437"/>
        <end position="448"/>
    </location>
</feature>
<reference evidence="3" key="2">
    <citation type="submission" date="2021-06" db="EMBL/GenBank/DDBJ databases">
        <authorList>
            <consortium name="NCBI Pathogen Detection Project"/>
        </authorList>
    </citation>
    <scope>NUCLEOTIDE SEQUENCE</scope>
    <source>
        <strain evidence="3">HN1000</strain>
    </source>
</reference>
<dbReference type="AlphaFoldDB" id="A0AAN5VJZ5"/>
<name>A0AAN5VJZ5_CLODI</name>